<keyword evidence="1" id="KW-0378">Hydrolase</keyword>
<dbReference type="InterPro" id="IPR018579">
    <property type="entry name" value="Restrct_endonuc_II_LlaJI"/>
</dbReference>
<reference evidence="1 2" key="1">
    <citation type="submission" date="2017-02" db="EMBL/GenBank/DDBJ databases">
        <authorList>
            <person name="Peterson S.W."/>
        </authorList>
    </citation>
    <scope>NUCLEOTIDE SEQUENCE [LARGE SCALE GENOMIC DNA]</scope>
    <source>
        <strain evidence="1 2">ATCC 43854</strain>
    </source>
</reference>
<gene>
    <name evidence="1" type="ORF">SAMN02745108_02689</name>
</gene>
<dbReference type="Pfam" id="PF09563">
    <property type="entry name" value="RE_LlaJI"/>
    <property type="match status" value="1"/>
</dbReference>
<dbReference type="STRING" id="28122.SAMN02745108_02689"/>
<dbReference type="GO" id="GO:0004519">
    <property type="term" value="F:endonuclease activity"/>
    <property type="evidence" value="ECO:0007669"/>
    <property type="project" value="UniProtKB-KW"/>
</dbReference>
<dbReference type="Proteomes" id="UP000190449">
    <property type="component" value="Unassembled WGS sequence"/>
</dbReference>
<keyword evidence="1" id="KW-0255">Endonuclease</keyword>
<proteinExistence type="predicted"/>
<accession>A0A1T4RG69</accession>
<evidence type="ECO:0000313" key="2">
    <source>
        <dbReference type="Proteomes" id="UP000190449"/>
    </source>
</evidence>
<protein>
    <submittedName>
        <fullName evidence="1">LlaJI restriction endonuclease</fullName>
    </submittedName>
</protein>
<dbReference type="AlphaFoldDB" id="A0A1T4RG69"/>
<sequence>MPALDENVSDTSKRQHPAFADFCVYDAWKIQDEKKDKFFVGIKLEENLPKIYFPMGFRKPSAEKTSDEECRRDFCKLVAVLCDKSLQKYFSGEELKKSSLDFPFDAFLSVLQYYLDFGYFIESEAIYKKGFSGKISWPKTVKSFKPQVVQSENAQGQSRHQVVYLNLVTRKSRFREDNLITIVHKFCVKEAARLIGPLYGVSEKDVDEPEFTFDYDLFAETILNKIEDTFNDKHLELFRAMFKVLRYIAKKENRKKDDSTSGFLFGVSTFAPVWEAMVDRIFGNLPPGFRKDDFNPHLKYVAENDTNSNGSEYGKLDGDRRSTLRPDTIMILGRDHDNAAKNVEGDELFILDSKFYKFGMTKNRNDLPGAESVCKQMAYAEFVESMKSEELAEYEGKTFSLDRIYNAFIMPYCAEKREKSFSMVRKGYIYGDWKDRSKPYRKIACILLDVKSVMENYSASASAQRELRNIIAGKKRND</sequence>
<evidence type="ECO:0000313" key="1">
    <source>
        <dbReference type="EMBL" id="SKA14728.1"/>
    </source>
</evidence>
<name>A0A1T4RG69_9BACT</name>
<organism evidence="1 2">
    <name type="scientific">Fibrobacter intestinalis</name>
    <dbReference type="NCBI Taxonomy" id="28122"/>
    <lineage>
        <taxon>Bacteria</taxon>
        <taxon>Pseudomonadati</taxon>
        <taxon>Fibrobacterota</taxon>
        <taxon>Fibrobacteria</taxon>
        <taxon>Fibrobacterales</taxon>
        <taxon>Fibrobacteraceae</taxon>
        <taxon>Fibrobacter</taxon>
    </lineage>
</organism>
<dbReference type="EMBL" id="FUWU01000073">
    <property type="protein sequence ID" value="SKA14728.1"/>
    <property type="molecule type" value="Genomic_DNA"/>
</dbReference>
<dbReference type="RefSeq" id="WP_078777357.1">
    <property type="nucleotide sequence ID" value="NZ_FUWU01000073.1"/>
</dbReference>
<keyword evidence="1" id="KW-0540">Nuclease</keyword>